<sequence>KSANRDHLQFCIMIEHCVLVSTIFTIITNLVKLNFIQELKSYFSQTIATNNHHYASGGSWIEKIRAMAVALILAEHQCDDLILLFINKLL</sequence>
<reference evidence="3" key="1">
    <citation type="submission" date="2021-02" db="EMBL/GenBank/DDBJ databases">
        <authorList>
            <person name="Nowell W R."/>
        </authorList>
    </citation>
    <scope>NUCLEOTIDE SEQUENCE</scope>
</reference>
<keyword evidence="1" id="KW-1133">Transmembrane helix</keyword>
<evidence type="ECO:0000313" key="5">
    <source>
        <dbReference type="Proteomes" id="UP000663887"/>
    </source>
</evidence>
<evidence type="ECO:0000313" key="4">
    <source>
        <dbReference type="EMBL" id="CAF3736668.1"/>
    </source>
</evidence>
<gene>
    <name evidence="2" type="ORF">KQP761_LOCUS420</name>
    <name evidence="4" type="ORF">UXM345_LOCUS1168</name>
    <name evidence="3" type="ORF">XDN619_LOCUS31429</name>
</gene>
<dbReference type="Proteomes" id="UP000663842">
    <property type="component" value="Unassembled WGS sequence"/>
</dbReference>
<dbReference type="Proteomes" id="UP000663887">
    <property type="component" value="Unassembled WGS sequence"/>
</dbReference>
<protein>
    <submittedName>
        <fullName evidence="3">Uncharacterized protein</fullName>
    </submittedName>
</protein>
<dbReference type="AlphaFoldDB" id="A0A816YYV9"/>
<dbReference type="EMBL" id="CAJNRG010015626">
    <property type="protein sequence ID" value="CAF2175199.1"/>
    <property type="molecule type" value="Genomic_DNA"/>
</dbReference>
<dbReference type="EMBL" id="CAJNOW010000030">
    <property type="protein sequence ID" value="CAF1212854.1"/>
    <property type="molecule type" value="Genomic_DNA"/>
</dbReference>
<comment type="caution">
    <text evidence="3">The sequence shown here is derived from an EMBL/GenBank/DDBJ whole genome shotgun (WGS) entry which is preliminary data.</text>
</comment>
<evidence type="ECO:0000313" key="2">
    <source>
        <dbReference type="EMBL" id="CAF1212854.1"/>
    </source>
</evidence>
<keyword evidence="1" id="KW-0812">Transmembrane</keyword>
<organism evidence="3 5">
    <name type="scientific">Rotaria magnacalcarata</name>
    <dbReference type="NCBI Taxonomy" id="392030"/>
    <lineage>
        <taxon>Eukaryota</taxon>
        <taxon>Metazoa</taxon>
        <taxon>Spiralia</taxon>
        <taxon>Gnathifera</taxon>
        <taxon>Rotifera</taxon>
        <taxon>Eurotatoria</taxon>
        <taxon>Bdelloidea</taxon>
        <taxon>Philodinida</taxon>
        <taxon>Philodinidae</taxon>
        <taxon>Rotaria</taxon>
    </lineage>
</organism>
<evidence type="ECO:0000313" key="3">
    <source>
        <dbReference type="EMBL" id="CAF2175199.1"/>
    </source>
</evidence>
<proteinExistence type="predicted"/>
<evidence type="ECO:0000256" key="1">
    <source>
        <dbReference type="SAM" id="Phobius"/>
    </source>
</evidence>
<dbReference type="Proteomes" id="UP000663834">
    <property type="component" value="Unassembled WGS sequence"/>
</dbReference>
<dbReference type="EMBL" id="CAJOBF010000061">
    <property type="protein sequence ID" value="CAF3736668.1"/>
    <property type="molecule type" value="Genomic_DNA"/>
</dbReference>
<accession>A0A816YYV9</accession>
<name>A0A816YYV9_9BILA</name>
<keyword evidence="1" id="KW-0472">Membrane</keyword>
<feature type="non-terminal residue" evidence="3">
    <location>
        <position position="1"/>
    </location>
</feature>
<feature type="transmembrane region" description="Helical" evidence="1">
    <location>
        <begin position="12"/>
        <end position="31"/>
    </location>
</feature>